<dbReference type="InterPro" id="IPR012337">
    <property type="entry name" value="RNaseH-like_sf"/>
</dbReference>
<dbReference type="Proteomes" id="UP000595437">
    <property type="component" value="Chromosome 4"/>
</dbReference>
<dbReference type="OrthoDB" id="427924at2759"/>
<protein>
    <submittedName>
        <fullName evidence="2">Enzymatic polyprotein</fullName>
    </submittedName>
</protein>
<dbReference type="PROSITE" id="PS50994">
    <property type="entry name" value="INTEGRASE"/>
    <property type="match status" value="1"/>
</dbReference>
<dbReference type="InterPro" id="IPR001584">
    <property type="entry name" value="Integrase_cat-core"/>
</dbReference>
<proteinExistence type="predicted"/>
<organism evidence="2 3">
    <name type="scientific">Caligus rogercresseyi</name>
    <name type="common">Sea louse</name>
    <dbReference type="NCBI Taxonomy" id="217165"/>
    <lineage>
        <taxon>Eukaryota</taxon>
        <taxon>Metazoa</taxon>
        <taxon>Ecdysozoa</taxon>
        <taxon>Arthropoda</taxon>
        <taxon>Crustacea</taxon>
        <taxon>Multicrustacea</taxon>
        <taxon>Hexanauplia</taxon>
        <taxon>Copepoda</taxon>
        <taxon>Siphonostomatoida</taxon>
        <taxon>Caligidae</taxon>
        <taxon>Caligus</taxon>
    </lineage>
</organism>
<dbReference type="GO" id="GO:0003676">
    <property type="term" value="F:nucleic acid binding"/>
    <property type="evidence" value="ECO:0007669"/>
    <property type="project" value="InterPro"/>
</dbReference>
<evidence type="ECO:0000313" key="3">
    <source>
        <dbReference type="Proteomes" id="UP000595437"/>
    </source>
</evidence>
<keyword evidence="3" id="KW-1185">Reference proteome</keyword>
<reference evidence="2" key="1">
    <citation type="journal article" name="Sci. Data">
        <title>Chromosome-scale genome assembly of the sea louse Caligus rogercresseyi by SMRT sequencing and Hi-C analysis.</title>
        <authorList>
            <person name="Gallardo-Escarate C."/>
            <person name="Valenzuela-Munoz V."/>
            <person name="Nunez-Acuna G."/>
            <person name="Valenzuela-Miranda D."/>
            <person name="Goncalves A.T."/>
            <person name="Escobar-Sepulveda H."/>
            <person name="Liachko I."/>
            <person name="Nelson B."/>
            <person name="Roberts S."/>
            <person name="Warren W."/>
        </authorList>
    </citation>
    <scope>NUCLEOTIDE SEQUENCE</scope>
    <source>
        <tissue evidence="2">Whole tissue</tissue>
    </source>
</reference>
<dbReference type="AlphaFoldDB" id="A0A7T8QT57"/>
<dbReference type="SUPFAM" id="SSF53098">
    <property type="entry name" value="Ribonuclease H-like"/>
    <property type="match status" value="1"/>
</dbReference>
<feature type="domain" description="Integrase catalytic" evidence="1">
    <location>
        <begin position="53"/>
        <end position="94"/>
    </location>
</feature>
<dbReference type="GO" id="GO:0015074">
    <property type="term" value="P:DNA integration"/>
    <property type="evidence" value="ECO:0007669"/>
    <property type="project" value="InterPro"/>
</dbReference>
<sequence length="94" mass="10651">MSSQAGLEKLWQLTYFWLAEVYECGKSGVNTKDVEKAIARWMAPWVCPFASPDGGPQFKGEAFKEFCRRWGILHDPSSPYHHIANGYAEAAVKR</sequence>
<dbReference type="EMBL" id="CP045893">
    <property type="protein sequence ID" value="QQP54124.1"/>
    <property type="molecule type" value="Genomic_DNA"/>
</dbReference>
<dbReference type="Gene3D" id="3.30.420.10">
    <property type="entry name" value="Ribonuclease H-like superfamily/Ribonuclease H"/>
    <property type="match status" value="1"/>
</dbReference>
<evidence type="ECO:0000259" key="1">
    <source>
        <dbReference type="PROSITE" id="PS50994"/>
    </source>
</evidence>
<dbReference type="InterPro" id="IPR036397">
    <property type="entry name" value="RNaseH_sf"/>
</dbReference>
<name>A0A7T8QT57_CALRO</name>
<gene>
    <name evidence="2" type="ORF">FKW44_006845</name>
</gene>
<evidence type="ECO:0000313" key="2">
    <source>
        <dbReference type="EMBL" id="QQP54124.1"/>
    </source>
</evidence>
<accession>A0A7T8QT57</accession>